<gene>
    <name evidence="3" type="ORF">CONPUDRAFT_158558</name>
</gene>
<dbReference type="KEGG" id="cput:CONPUDRAFT_158558"/>
<dbReference type="EMBL" id="JH711587">
    <property type="protein sequence ID" value="EIW75766.1"/>
    <property type="molecule type" value="Genomic_DNA"/>
</dbReference>
<dbReference type="Proteomes" id="UP000053558">
    <property type="component" value="Unassembled WGS sequence"/>
</dbReference>
<evidence type="ECO:0000313" key="4">
    <source>
        <dbReference type="Proteomes" id="UP000053558"/>
    </source>
</evidence>
<protein>
    <recommendedName>
        <fullName evidence="2">DUF6533 domain-containing protein</fullName>
    </recommendedName>
</protein>
<keyword evidence="1" id="KW-0812">Transmembrane</keyword>
<dbReference type="RefSeq" id="XP_007773790.1">
    <property type="nucleotide sequence ID" value="XM_007775600.1"/>
</dbReference>
<feature type="transmembrane region" description="Helical" evidence="1">
    <location>
        <begin position="53"/>
        <end position="70"/>
    </location>
</feature>
<name>A0A5M3MA00_CONPW</name>
<evidence type="ECO:0000313" key="3">
    <source>
        <dbReference type="EMBL" id="EIW75766.1"/>
    </source>
</evidence>
<organism evidence="3 4">
    <name type="scientific">Coniophora puteana (strain RWD-64-598)</name>
    <name type="common">Brown rot fungus</name>
    <dbReference type="NCBI Taxonomy" id="741705"/>
    <lineage>
        <taxon>Eukaryota</taxon>
        <taxon>Fungi</taxon>
        <taxon>Dikarya</taxon>
        <taxon>Basidiomycota</taxon>
        <taxon>Agaricomycotina</taxon>
        <taxon>Agaricomycetes</taxon>
        <taxon>Agaricomycetidae</taxon>
        <taxon>Boletales</taxon>
        <taxon>Coniophorineae</taxon>
        <taxon>Coniophoraceae</taxon>
        <taxon>Coniophora</taxon>
    </lineage>
</organism>
<dbReference type="Pfam" id="PF20151">
    <property type="entry name" value="DUF6533"/>
    <property type="match status" value="1"/>
</dbReference>
<proteinExistence type="predicted"/>
<sequence>METPKEIATLTLDQRLNYTQVAMACLAAYAWVWDINREVELIWGKQQSAFSRLSYIVLRYGGVFMMMYVLRPKYLERVVVVD</sequence>
<evidence type="ECO:0000259" key="2">
    <source>
        <dbReference type="Pfam" id="PF20151"/>
    </source>
</evidence>
<feature type="transmembrane region" description="Helical" evidence="1">
    <location>
        <begin position="16"/>
        <end position="33"/>
    </location>
</feature>
<accession>A0A5M3MA00</accession>
<dbReference type="AlphaFoldDB" id="A0A5M3MA00"/>
<comment type="caution">
    <text evidence="3">The sequence shown here is derived from an EMBL/GenBank/DDBJ whole genome shotgun (WGS) entry which is preliminary data.</text>
</comment>
<feature type="domain" description="DUF6533" evidence="2">
    <location>
        <begin position="18"/>
        <end position="63"/>
    </location>
</feature>
<dbReference type="GeneID" id="19203937"/>
<keyword evidence="1" id="KW-1133">Transmembrane helix</keyword>
<evidence type="ECO:0000256" key="1">
    <source>
        <dbReference type="SAM" id="Phobius"/>
    </source>
</evidence>
<keyword evidence="4" id="KW-1185">Reference proteome</keyword>
<keyword evidence="1" id="KW-0472">Membrane</keyword>
<dbReference type="InterPro" id="IPR045340">
    <property type="entry name" value="DUF6533"/>
</dbReference>
<reference evidence="4" key="1">
    <citation type="journal article" date="2012" name="Science">
        <title>The Paleozoic origin of enzymatic lignin decomposition reconstructed from 31 fungal genomes.</title>
        <authorList>
            <person name="Floudas D."/>
            <person name="Binder M."/>
            <person name="Riley R."/>
            <person name="Barry K."/>
            <person name="Blanchette R.A."/>
            <person name="Henrissat B."/>
            <person name="Martinez A.T."/>
            <person name="Otillar R."/>
            <person name="Spatafora J.W."/>
            <person name="Yadav J.S."/>
            <person name="Aerts A."/>
            <person name="Benoit I."/>
            <person name="Boyd A."/>
            <person name="Carlson A."/>
            <person name="Copeland A."/>
            <person name="Coutinho P.M."/>
            <person name="de Vries R.P."/>
            <person name="Ferreira P."/>
            <person name="Findley K."/>
            <person name="Foster B."/>
            <person name="Gaskell J."/>
            <person name="Glotzer D."/>
            <person name="Gorecki P."/>
            <person name="Heitman J."/>
            <person name="Hesse C."/>
            <person name="Hori C."/>
            <person name="Igarashi K."/>
            <person name="Jurgens J.A."/>
            <person name="Kallen N."/>
            <person name="Kersten P."/>
            <person name="Kohler A."/>
            <person name="Kuees U."/>
            <person name="Kumar T.K.A."/>
            <person name="Kuo A."/>
            <person name="LaButti K."/>
            <person name="Larrondo L.F."/>
            <person name="Lindquist E."/>
            <person name="Ling A."/>
            <person name="Lombard V."/>
            <person name="Lucas S."/>
            <person name="Lundell T."/>
            <person name="Martin R."/>
            <person name="McLaughlin D.J."/>
            <person name="Morgenstern I."/>
            <person name="Morin E."/>
            <person name="Murat C."/>
            <person name="Nagy L.G."/>
            <person name="Nolan M."/>
            <person name="Ohm R.A."/>
            <person name="Patyshakuliyeva A."/>
            <person name="Rokas A."/>
            <person name="Ruiz-Duenas F.J."/>
            <person name="Sabat G."/>
            <person name="Salamov A."/>
            <person name="Samejima M."/>
            <person name="Schmutz J."/>
            <person name="Slot J.C."/>
            <person name="St John F."/>
            <person name="Stenlid J."/>
            <person name="Sun H."/>
            <person name="Sun S."/>
            <person name="Syed K."/>
            <person name="Tsang A."/>
            <person name="Wiebenga A."/>
            <person name="Young D."/>
            <person name="Pisabarro A."/>
            <person name="Eastwood D.C."/>
            <person name="Martin F."/>
            <person name="Cullen D."/>
            <person name="Grigoriev I.V."/>
            <person name="Hibbett D.S."/>
        </authorList>
    </citation>
    <scope>NUCLEOTIDE SEQUENCE [LARGE SCALE GENOMIC DNA]</scope>
    <source>
        <strain evidence="4">RWD-64-598 SS2</strain>
    </source>
</reference>